<dbReference type="Pfam" id="PF03544">
    <property type="entry name" value="TonB_C"/>
    <property type="match status" value="1"/>
</dbReference>
<feature type="compositionally biased region" description="Low complexity" evidence="5">
    <location>
        <begin position="210"/>
        <end position="225"/>
    </location>
</feature>
<feature type="compositionally biased region" description="Polar residues" evidence="5">
    <location>
        <begin position="390"/>
        <end position="403"/>
    </location>
</feature>
<evidence type="ECO:0000259" key="7">
    <source>
        <dbReference type="PROSITE" id="PS52015"/>
    </source>
</evidence>
<feature type="compositionally biased region" description="Basic and acidic residues" evidence="5">
    <location>
        <begin position="455"/>
        <end position="466"/>
    </location>
</feature>
<evidence type="ECO:0000256" key="6">
    <source>
        <dbReference type="SAM" id="Phobius"/>
    </source>
</evidence>
<dbReference type="PROSITE" id="PS52015">
    <property type="entry name" value="TONB_CTD"/>
    <property type="match status" value="1"/>
</dbReference>
<dbReference type="InterPro" id="IPR006260">
    <property type="entry name" value="TonB/TolA_C"/>
</dbReference>
<reference evidence="8" key="1">
    <citation type="submission" date="2017-02" db="EMBL/GenBank/DDBJ databases">
        <authorList>
            <person name="Regsiter A."/>
            <person name="William W."/>
        </authorList>
    </citation>
    <scope>NUCLEOTIDE SEQUENCE</scope>
    <source>
        <strain evidence="8">Bib</strain>
    </source>
</reference>
<feature type="region of interest" description="Disordered" evidence="5">
    <location>
        <begin position="195"/>
        <end position="264"/>
    </location>
</feature>
<feature type="compositionally biased region" description="Low complexity" evidence="5">
    <location>
        <begin position="295"/>
        <end position="311"/>
    </location>
</feature>
<name>A0A3P3XG89_9SPIR</name>
<feature type="domain" description="TonB C-terminal" evidence="7">
    <location>
        <begin position="494"/>
        <end position="582"/>
    </location>
</feature>
<feature type="region of interest" description="Disordered" evidence="5">
    <location>
        <begin position="102"/>
        <end position="131"/>
    </location>
</feature>
<dbReference type="EMBL" id="FWDM01000007">
    <property type="protein sequence ID" value="SLM10893.1"/>
    <property type="molecule type" value="Genomic_DNA"/>
</dbReference>
<dbReference type="InterPro" id="IPR037682">
    <property type="entry name" value="TonB_C"/>
</dbReference>
<feature type="compositionally biased region" description="Low complexity" evidence="5">
    <location>
        <begin position="370"/>
        <end position="389"/>
    </location>
</feature>
<feature type="transmembrane region" description="Helical" evidence="6">
    <location>
        <begin position="9"/>
        <end position="33"/>
    </location>
</feature>
<keyword evidence="4 6" id="KW-0472">Membrane</keyword>
<dbReference type="AlphaFoldDB" id="A0A3P3XG89"/>
<dbReference type="GO" id="GO:0016020">
    <property type="term" value="C:membrane"/>
    <property type="evidence" value="ECO:0007669"/>
    <property type="project" value="UniProtKB-SubCell"/>
</dbReference>
<keyword evidence="2 6" id="KW-0812">Transmembrane</keyword>
<comment type="subcellular location">
    <subcellularLocation>
        <location evidence="1">Membrane</location>
        <topology evidence="1">Single-pass membrane protein</topology>
    </subcellularLocation>
</comment>
<evidence type="ECO:0000256" key="5">
    <source>
        <dbReference type="SAM" id="MobiDB-lite"/>
    </source>
</evidence>
<feature type="region of interest" description="Disordered" evidence="5">
    <location>
        <begin position="286"/>
        <end position="315"/>
    </location>
</feature>
<proteinExistence type="predicted"/>
<feature type="region of interest" description="Disordered" evidence="5">
    <location>
        <begin position="343"/>
        <end position="484"/>
    </location>
</feature>
<feature type="compositionally biased region" description="Low complexity" evidence="5">
    <location>
        <begin position="159"/>
        <end position="170"/>
    </location>
</feature>
<evidence type="ECO:0000256" key="4">
    <source>
        <dbReference type="ARBA" id="ARBA00023136"/>
    </source>
</evidence>
<evidence type="ECO:0000256" key="2">
    <source>
        <dbReference type="ARBA" id="ARBA00022692"/>
    </source>
</evidence>
<dbReference type="NCBIfam" id="TIGR01352">
    <property type="entry name" value="tonB_Cterm"/>
    <property type="match status" value="1"/>
</dbReference>
<accession>A0A3P3XG89</accession>
<dbReference type="GO" id="GO:0055085">
    <property type="term" value="P:transmembrane transport"/>
    <property type="evidence" value="ECO:0007669"/>
    <property type="project" value="InterPro"/>
</dbReference>
<evidence type="ECO:0000256" key="3">
    <source>
        <dbReference type="ARBA" id="ARBA00022989"/>
    </source>
</evidence>
<sequence length="582" mass="61154">MRQRRNQLFVYRAAGLALSLAIHALIIFAPIGMRAVRQPFVVSLNIDELREADVLSREAPKVIQDPIGQIKQIKQELALKQTEAPETTQQPFEKEAVLPQAEAPETTQETFGKKAAPPQTETPKIQVPDKSAVSETIAAKEPQQERLSAQAEIAREIPEPSALEEAPAPARAMSEMPIEASATLPAAPAVPIAESEVQQFAPAEPPAKPAPQAAQAFAQAAPQAARSTEPTLSDVPADALQPTPSQALSVPQAEKPLPAKPKPILSREGLASSLIALLQSISGDVPAGQKQAKGAISRSSVSTAQSSAAIAPQEGVFHDDAEEIRAEHVNDFLAKRKSGSLAAFQGEQKPESALVPASLHESQLQPIAQGSAEASSAGSLEARAEGSASLTNQHAIQNDSGSANAVVEVREQSRADGALARSDASEPSGIDAPESPKSAVSASDLDTESPLILEKPLERDPLEPARAEPVQAEPARSKSASMESAPASYDTVESLAAAIAGKLAAQKQYPAAALKRKSEGTVRIALQVAPDGTLASLAIQSRSGSAILDEAALQLVRSIFPLHIRLETAVSLLIPVEYRIPR</sequence>
<dbReference type="Gene3D" id="3.30.1150.10">
    <property type="match status" value="1"/>
</dbReference>
<gene>
    <name evidence="8" type="ORF">SPIROBIBN47_150158</name>
</gene>
<evidence type="ECO:0000256" key="1">
    <source>
        <dbReference type="ARBA" id="ARBA00004167"/>
    </source>
</evidence>
<organism evidence="8">
    <name type="scientific">uncultured spirochete</name>
    <dbReference type="NCBI Taxonomy" id="156406"/>
    <lineage>
        <taxon>Bacteria</taxon>
        <taxon>Pseudomonadati</taxon>
        <taxon>Spirochaetota</taxon>
        <taxon>Spirochaetia</taxon>
        <taxon>Spirochaetales</taxon>
        <taxon>environmental samples</taxon>
    </lineage>
</organism>
<dbReference type="SUPFAM" id="SSF74653">
    <property type="entry name" value="TolA/TonB C-terminal domain"/>
    <property type="match status" value="1"/>
</dbReference>
<keyword evidence="3 6" id="KW-1133">Transmembrane helix</keyword>
<evidence type="ECO:0000313" key="8">
    <source>
        <dbReference type="EMBL" id="SLM10893.1"/>
    </source>
</evidence>
<feature type="region of interest" description="Disordered" evidence="5">
    <location>
        <begin position="155"/>
        <end position="180"/>
    </location>
</feature>
<protein>
    <recommendedName>
        <fullName evidence="7">TonB C-terminal domain-containing protein</fullName>
    </recommendedName>
</protein>